<evidence type="ECO:0000313" key="2">
    <source>
        <dbReference type="EMBL" id="QPI06161.1"/>
    </source>
</evidence>
<dbReference type="RefSeq" id="WP_194169604.1">
    <property type="nucleotide sequence ID" value="NZ_CP049232.1"/>
</dbReference>
<dbReference type="EMBL" id="CP049232">
    <property type="protein sequence ID" value="QPI06161.1"/>
    <property type="molecule type" value="Genomic_DNA"/>
</dbReference>
<protein>
    <recommendedName>
        <fullName evidence="1">Histone deacetylase domain-containing protein</fullName>
    </recommendedName>
</protein>
<dbReference type="InterPro" id="IPR023696">
    <property type="entry name" value="Ureohydrolase_dom_sf"/>
</dbReference>
<dbReference type="SUPFAM" id="SSF52768">
    <property type="entry name" value="Arginase/deacetylase"/>
    <property type="match status" value="1"/>
</dbReference>
<dbReference type="AlphaFoldDB" id="A0A7S9X6I3"/>
<sequence length="474" mass="55044">MVCTKQEKELLIAFDQKLLEIQREMTAEYLSIKELFKANFDHDQNMIDTVCEVSFYMKDYEEEILSVELQDFYFEDGDDLSGIELCCDGKLQGFDCSIILTKMHSASITIEEILSIDDICWHFEPQLYYKKEKISAALNEKLIWMPIVSSDNYNIYLPKGVREAGTFKDFDNMYIRNSFLTSWFDFEYKILPKSYKNFITRFRQTPTQSFIDLDSFHSKEYLSKLYKDYEFAQQTTGLMISKYVPLNMIARGILDAYKAMCEGTLHACKLALELGFAINARGGFEYSTKNSGAVRAPYNDIALSVIKLHKDRPDLKILYVNFGNKKSEGVFELAKDDKSLWVYEIYSGCDRFFRDIFPNLDNVYCDSILPNTTKEQYLQNIKDGLSKVISNIKPDLIIYSSDVSMRFGYFAVDVNLLIERDAVVTALARDNKTPLCVCISSDPFQDTRHKEMVPFYKRLIEDMLCVIVQKRSEK</sequence>
<evidence type="ECO:0000313" key="3">
    <source>
        <dbReference type="Proteomes" id="UP000594535"/>
    </source>
</evidence>
<evidence type="ECO:0000259" key="1">
    <source>
        <dbReference type="Pfam" id="PF00850"/>
    </source>
</evidence>
<proteinExistence type="predicted"/>
<feature type="domain" description="Histone deacetylase" evidence="1">
    <location>
        <begin position="210"/>
        <end position="401"/>
    </location>
</feature>
<dbReference type="Pfam" id="PF00850">
    <property type="entry name" value="Hist_deacetyl"/>
    <property type="match status" value="1"/>
</dbReference>
<dbReference type="InterPro" id="IPR023801">
    <property type="entry name" value="His_deacetylse_dom"/>
</dbReference>
<dbReference type="Proteomes" id="UP000594535">
    <property type="component" value="Chromosome"/>
</dbReference>
<dbReference type="Gene3D" id="3.40.800.20">
    <property type="entry name" value="Histone deacetylase domain"/>
    <property type="match status" value="1"/>
</dbReference>
<name>A0A7S9X6I3_9BACT</name>
<accession>A0A7S9X6I3</accession>
<reference evidence="2" key="1">
    <citation type="journal article" date="2020" name="Microb. Genom.">
        <title>Analysis of complete Campylobacter concisus genomes identifies genomospecies features, secretion systems and novel plasmids and their association with severe ulcerative colitis.</title>
        <authorList>
            <person name="Liu F."/>
            <person name="Chen S."/>
            <person name="Luu L.D.W."/>
            <person name="Lee S.A."/>
            <person name="Tay A.C.Y."/>
            <person name="Wu R."/>
            <person name="Riordan S.M."/>
            <person name="Lan R."/>
            <person name="Liu L."/>
            <person name="Zhang L."/>
        </authorList>
    </citation>
    <scope>NUCLEOTIDE SEQUENCE [LARGE SCALE GENOMIC DNA]</scope>
    <source>
        <strain evidence="2">H9O-S2</strain>
    </source>
</reference>
<dbReference type="InterPro" id="IPR037138">
    <property type="entry name" value="His_deacetylse_dom_sf"/>
</dbReference>
<gene>
    <name evidence="2" type="ORF">G5B96_02025</name>
</gene>
<organism evidence="2 3">
    <name type="scientific">Campylobacter concisus</name>
    <dbReference type="NCBI Taxonomy" id="199"/>
    <lineage>
        <taxon>Bacteria</taxon>
        <taxon>Pseudomonadati</taxon>
        <taxon>Campylobacterota</taxon>
        <taxon>Epsilonproteobacteria</taxon>
        <taxon>Campylobacterales</taxon>
        <taxon>Campylobacteraceae</taxon>
        <taxon>Campylobacter</taxon>
    </lineage>
</organism>